<dbReference type="Pfam" id="PF13191">
    <property type="entry name" value="AAA_16"/>
    <property type="match status" value="1"/>
</dbReference>
<dbReference type="InterPro" id="IPR000792">
    <property type="entry name" value="Tscrpt_reg_LuxR_C"/>
</dbReference>
<name>A0A3D9ZWF7_9ACTN</name>
<dbReference type="PANTHER" id="PTHR16305">
    <property type="entry name" value="TESTICULAR SOLUBLE ADENYLYL CYCLASE"/>
    <property type="match status" value="1"/>
</dbReference>
<dbReference type="Gene3D" id="1.25.40.10">
    <property type="entry name" value="Tetratricopeptide repeat domain"/>
    <property type="match status" value="1"/>
</dbReference>
<dbReference type="InterPro" id="IPR011990">
    <property type="entry name" value="TPR-like_helical_dom_sf"/>
</dbReference>
<evidence type="ECO:0000259" key="3">
    <source>
        <dbReference type="PROSITE" id="PS50043"/>
    </source>
</evidence>
<gene>
    <name evidence="4" type="ORF">DFJ67_7001</name>
</gene>
<dbReference type="SUPFAM" id="SSF46894">
    <property type="entry name" value="C-terminal effector domain of the bipartite response regulators"/>
    <property type="match status" value="1"/>
</dbReference>
<dbReference type="GO" id="GO:0003677">
    <property type="term" value="F:DNA binding"/>
    <property type="evidence" value="ECO:0007669"/>
    <property type="project" value="InterPro"/>
</dbReference>
<dbReference type="InterPro" id="IPR016032">
    <property type="entry name" value="Sig_transdc_resp-reg_C-effctor"/>
</dbReference>
<dbReference type="EMBL" id="QUMQ01000001">
    <property type="protein sequence ID" value="REG00935.1"/>
    <property type="molecule type" value="Genomic_DNA"/>
</dbReference>
<accession>A0A3D9ZWF7</accession>
<dbReference type="GO" id="GO:0005524">
    <property type="term" value="F:ATP binding"/>
    <property type="evidence" value="ECO:0007669"/>
    <property type="project" value="UniProtKB-KW"/>
</dbReference>
<reference evidence="4 5" key="1">
    <citation type="submission" date="2018-08" db="EMBL/GenBank/DDBJ databases">
        <title>Sequencing the genomes of 1000 actinobacteria strains.</title>
        <authorList>
            <person name="Klenk H.-P."/>
        </authorList>
    </citation>
    <scope>NUCLEOTIDE SEQUENCE [LARGE SCALE GENOMIC DNA]</scope>
    <source>
        <strain evidence="4 5">DSM 44099</strain>
    </source>
</reference>
<evidence type="ECO:0000313" key="5">
    <source>
        <dbReference type="Proteomes" id="UP000256913"/>
    </source>
</evidence>
<dbReference type="SUPFAM" id="SSF48452">
    <property type="entry name" value="TPR-like"/>
    <property type="match status" value="2"/>
</dbReference>
<proteinExistence type="predicted"/>
<dbReference type="Proteomes" id="UP000256913">
    <property type="component" value="Unassembled WGS sequence"/>
</dbReference>
<comment type="caution">
    <text evidence="4">The sequence shown here is derived from an EMBL/GenBank/DDBJ whole genome shotgun (WGS) entry which is preliminary data.</text>
</comment>
<dbReference type="GO" id="GO:0005737">
    <property type="term" value="C:cytoplasm"/>
    <property type="evidence" value="ECO:0007669"/>
    <property type="project" value="TreeGrafter"/>
</dbReference>
<dbReference type="PROSITE" id="PS50043">
    <property type="entry name" value="HTH_LUXR_2"/>
    <property type="match status" value="1"/>
</dbReference>
<feature type="domain" description="HTH luxR-type" evidence="3">
    <location>
        <begin position="906"/>
        <end position="972"/>
    </location>
</feature>
<dbReference type="CDD" id="cd06170">
    <property type="entry name" value="LuxR_C_like"/>
    <property type="match status" value="1"/>
</dbReference>
<dbReference type="GO" id="GO:0004016">
    <property type="term" value="F:adenylate cyclase activity"/>
    <property type="evidence" value="ECO:0007669"/>
    <property type="project" value="TreeGrafter"/>
</dbReference>
<organism evidence="4 5">
    <name type="scientific">Asanoa ferruginea</name>
    <dbReference type="NCBI Taxonomy" id="53367"/>
    <lineage>
        <taxon>Bacteria</taxon>
        <taxon>Bacillati</taxon>
        <taxon>Actinomycetota</taxon>
        <taxon>Actinomycetes</taxon>
        <taxon>Micromonosporales</taxon>
        <taxon>Micromonosporaceae</taxon>
        <taxon>Asanoa</taxon>
    </lineage>
</organism>
<evidence type="ECO:0000256" key="1">
    <source>
        <dbReference type="ARBA" id="ARBA00022741"/>
    </source>
</evidence>
<evidence type="ECO:0000313" key="4">
    <source>
        <dbReference type="EMBL" id="REG00935.1"/>
    </source>
</evidence>
<dbReference type="InterPro" id="IPR027417">
    <property type="entry name" value="P-loop_NTPase"/>
</dbReference>
<keyword evidence="2" id="KW-0067">ATP-binding</keyword>
<keyword evidence="1" id="KW-0547">Nucleotide-binding</keyword>
<keyword evidence="5" id="KW-1185">Reference proteome</keyword>
<evidence type="ECO:0000256" key="2">
    <source>
        <dbReference type="ARBA" id="ARBA00022840"/>
    </source>
</evidence>
<dbReference type="InterPro" id="IPR041664">
    <property type="entry name" value="AAA_16"/>
</dbReference>
<dbReference type="SUPFAM" id="SSF52540">
    <property type="entry name" value="P-loop containing nucleoside triphosphate hydrolases"/>
    <property type="match status" value="1"/>
</dbReference>
<dbReference type="Pfam" id="PF00196">
    <property type="entry name" value="GerE"/>
    <property type="match status" value="1"/>
</dbReference>
<sequence length="979" mass="106635">MPLVGRRSERALLVETLVPSHGPRAVVVIGEAGVGKTRLIADAIRDARAAGVTVLEGNCLPLSESVPFLPVTEALRSLDPSALARCAPHVRSELVRLMPDWGTERDPVKQSRAEGGQHRGRLFAALRDLLTALAADGPYALVFEDLHWADATTRDFVSYLIAVDRDGVTPLVMSSRIEELDPTRLLGRWFAELTRQSGVKQLHLDRLSRPEVAEHIHGLVGAPAPSAFVDEVYARADGNAFFTEQLVAALHDGGALTPGATLPWNLAQLLLAQAKRVRDDGQQVLAALAVAGRGLDEQLLAAITGLSGRGLATALQELADAWLIDRPGMDGRYRLRHALVGEAVSGDMLAGDRRERHAATARALTVHGAADGAGEVAEHWAAAGQSNEELPWRVAAAAEATDVYAHREAATHWKRVIDLWPGVPTEARPAGIDLPTSYLNAVDALDRSGDTRRAGQLAEEALQTQGTTTDRRALILLYERVSHYREWEQDGSGLEPLEKAMAMLAGLPPGREHVGVLRSYADALWDANRADEARPFLEQALRVCAAGVPAVDEVEALRDLTYYVFDDGDVSDGMRLLYRAEAVAYRSSDSLATITIHVAHCDALLDLGRLEDAASIARAGLEVARRAGLEHHAHAQFLRSMVLRALAELGDWAEAEPVIDAMTQSAPTSGASYDYMARARLDILAGDLTSATERWTAIEAVTHRTNLDFGANVVDRCRIDLWSGRPREALRRIQQVPQPLDRASFRPHTAEVLSLAMRTCADLAELALARQDSRGTQTAHRAAQDVVMMREAMTRDPFAQHPYYVTGPAHGANWKAEITRLHHRSDPDAWAAAAAAWEGLRRPHRVGYARWRQAEALLATGKTAPARDCLRQAATAAHNYTPLLAEIRTLSRLAHVDLRDQPTTIRPEPAPYGLTPREIAVLRLVADGLTNTQIGNRLYISEKTASVHITNIMRKLAVKNRAQAAALAQRAGLLNLEQS</sequence>
<dbReference type="AlphaFoldDB" id="A0A3D9ZWF7"/>
<dbReference type="GO" id="GO:0006355">
    <property type="term" value="P:regulation of DNA-templated transcription"/>
    <property type="evidence" value="ECO:0007669"/>
    <property type="project" value="InterPro"/>
</dbReference>
<dbReference type="InterPro" id="IPR036388">
    <property type="entry name" value="WH-like_DNA-bd_sf"/>
</dbReference>
<dbReference type="SMART" id="SM00421">
    <property type="entry name" value="HTH_LUXR"/>
    <property type="match status" value="1"/>
</dbReference>
<dbReference type="PANTHER" id="PTHR16305:SF35">
    <property type="entry name" value="TRANSCRIPTIONAL ACTIVATOR DOMAIN"/>
    <property type="match status" value="1"/>
</dbReference>
<dbReference type="Gene3D" id="1.10.10.10">
    <property type="entry name" value="Winged helix-like DNA-binding domain superfamily/Winged helix DNA-binding domain"/>
    <property type="match status" value="1"/>
</dbReference>
<dbReference type="PRINTS" id="PR00038">
    <property type="entry name" value="HTHLUXR"/>
</dbReference>
<protein>
    <submittedName>
        <fullName evidence="4">Regulatory LuxR family protein</fullName>
    </submittedName>
</protein>